<dbReference type="SUPFAM" id="SSF49777">
    <property type="entry name" value="PEBP-like"/>
    <property type="match status" value="1"/>
</dbReference>
<dbReference type="CDD" id="cd00866">
    <property type="entry name" value="PEBP_euk"/>
    <property type="match status" value="1"/>
</dbReference>
<protein>
    <recommendedName>
        <fullName evidence="3">Phosphatidylethanolamine-binding protein</fullName>
    </recommendedName>
</protein>
<proteinExistence type="predicted"/>
<dbReference type="Proteomes" id="UP000625711">
    <property type="component" value="Unassembled WGS sequence"/>
</dbReference>
<dbReference type="Pfam" id="PF01161">
    <property type="entry name" value="PBP"/>
    <property type="match status" value="1"/>
</dbReference>
<dbReference type="InterPro" id="IPR035810">
    <property type="entry name" value="PEBP_euk"/>
</dbReference>
<gene>
    <name evidence="1" type="ORF">GWI33_017823</name>
</gene>
<sequence>MEGVVPDAIDHVPSSKITVVYSGGKEVEFGKELTPTEVKEQPTVSWEANPEKLYTLMMVDPDAPSRSNPIYREINHWLVVNIKGSDISTGQTITEYRGSRAPKNSGLHRYIFLVHEQPGPITVDNPDLASERRNFSSREFAKKYQLSLPSAGNYFQAQWDESVPLIR</sequence>
<accession>A0A834I189</accession>
<dbReference type="InterPro" id="IPR008914">
    <property type="entry name" value="PEBP"/>
</dbReference>
<name>A0A834I189_RHYFE</name>
<evidence type="ECO:0000313" key="1">
    <source>
        <dbReference type="EMBL" id="KAF7269065.1"/>
    </source>
</evidence>
<evidence type="ECO:0008006" key="3">
    <source>
        <dbReference type="Google" id="ProtNLM"/>
    </source>
</evidence>
<dbReference type="Gene3D" id="3.90.280.10">
    <property type="entry name" value="PEBP-like"/>
    <property type="match status" value="1"/>
</dbReference>
<dbReference type="EMBL" id="JAACXV010014261">
    <property type="protein sequence ID" value="KAF7269065.1"/>
    <property type="molecule type" value="Genomic_DNA"/>
</dbReference>
<dbReference type="AlphaFoldDB" id="A0A834I189"/>
<keyword evidence="2" id="KW-1185">Reference proteome</keyword>
<dbReference type="PANTHER" id="PTHR11362">
    <property type="entry name" value="PHOSPHATIDYLETHANOLAMINE-BINDING PROTEIN"/>
    <property type="match status" value="1"/>
</dbReference>
<evidence type="ECO:0000313" key="2">
    <source>
        <dbReference type="Proteomes" id="UP000625711"/>
    </source>
</evidence>
<comment type="caution">
    <text evidence="1">The sequence shown here is derived from an EMBL/GenBank/DDBJ whole genome shotgun (WGS) entry which is preliminary data.</text>
</comment>
<dbReference type="InterPro" id="IPR036610">
    <property type="entry name" value="PEBP-like_sf"/>
</dbReference>
<dbReference type="PANTHER" id="PTHR11362:SF152">
    <property type="entry name" value="ODORANT-BINDING PROTEIN A5-LIKE PROTEIN"/>
    <property type="match status" value="1"/>
</dbReference>
<dbReference type="OrthoDB" id="2506647at2759"/>
<reference evidence="1" key="1">
    <citation type="submission" date="2020-08" db="EMBL/GenBank/DDBJ databases">
        <title>Genome sequencing and assembly of the red palm weevil Rhynchophorus ferrugineus.</title>
        <authorList>
            <person name="Dias G.B."/>
            <person name="Bergman C.M."/>
            <person name="Manee M."/>
        </authorList>
    </citation>
    <scope>NUCLEOTIDE SEQUENCE</scope>
    <source>
        <strain evidence="1">AA-2017</strain>
        <tissue evidence="1">Whole larva</tissue>
    </source>
</reference>
<organism evidence="1 2">
    <name type="scientific">Rhynchophorus ferrugineus</name>
    <name type="common">Red palm weevil</name>
    <name type="synonym">Curculio ferrugineus</name>
    <dbReference type="NCBI Taxonomy" id="354439"/>
    <lineage>
        <taxon>Eukaryota</taxon>
        <taxon>Metazoa</taxon>
        <taxon>Ecdysozoa</taxon>
        <taxon>Arthropoda</taxon>
        <taxon>Hexapoda</taxon>
        <taxon>Insecta</taxon>
        <taxon>Pterygota</taxon>
        <taxon>Neoptera</taxon>
        <taxon>Endopterygota</taxon>
        <taxon>Coleoptera</taxon>
        <taxon>Polyphaga</taxon>
        <taxon>Cucujiformia</taxon>
        <taxon>Curculionidae</taxon>
        <taxon>Dryophthorinae</taxon>
        <taxon>Rhynchophorus</taxon>
    </lineage>
</organism>